<dbReference type="GO" id="GO:0003677">
    <property type="term" value="F:DNA binding"/>
    <property type="evidence" value="ECO:0007669"/>
    <property type="project" value="InterPro"/>
</dbReference>
<keyword evidence="2" id="KW-1185">Reference proteome</keyword>
<gene>
    <name evidence="1" type="ORF">NOG11_14760</name>
</gene>
<protein>
    <submittedName>
        <fullName evidence="1">Uncharacterized protein</fullName>
    </submittedName>
</protein>
<accession>A0A9X2LBU0</accession>
<dbReference type="InterPro" id="IPR011010">
    <property type="entry name" value="DNA_brk_join_enz"/>
</dbReference>
<dbReference type="RefSeq" id="WP_256620581.1">
    <property type="nucleotide sequence ID" value="NZ_JANIBC010000027.1"/>
</dbReference>
<organism evidence="1 2">
    <name type="scientific">Parvularcula maris</name>
    <dbReference type="NCBI Taxonomy" id="2965077"/>
    <lineage>
        <taxon>Bacteria</taxon>
        <taxon>Pseudomonadati</taxon>
        <taxon>Pseudomonadota</taxon>
        <taxon>Alphaproteobacteria</taxon>
        <taxon>Parvularculales</taxon>
        <taxon>Parvularculaceae</taxon>
        <taxon>Parvularcula</taxon>
    </lineage>
</organism>
<dbReference type="AlphaFoldDB" id="A0A9X2LBU0"/>
<sequence length="86" mass="9191">MTGRVRNLVLFNLAIDSKLRGGVLVRLQVEDLAAAGSVRERGMVVQKKAGRPVQFGITQNTAASGSAWIAKASLKPGDRLFPSRVS</sequence>
<dbReference type="EMBL" id="JANIBC010000027">
    <property type="protein sequence ID" value="MCQ8186641.1"/>
    <property type="molecule type" value="Genomic_DNA"/>
</dbReference>
<evidence type="ECO:0000313" key="2">
    <source>
        <dbReference type="Proteomes" id="UP001142610"/>
    </source>
</evidence>
<proteinExistence type="predicted"/>
<dbReference type="SUPFAM" id="SSF56349">
    <property type="entry name" value="DNA breaking-rejoining enzymes"/>
    <property type="match status" value="1"/>
</dbReference>
<comment type="caution">
    <text evidence="1">The sequence shown here is derived from an EMBL/GenBank/DDBJ whole genome shotgun (WGS) entry which is preliminary data.</text>
</comment>
<dbReference type="Proteomes" id="UP001142610">
    <property type="component" value="Unassembled WGS sequence"/>
</dbReference>
<evidence type="ECO:0000313" key="1">
    <source>
        <dbReference type="EMBL" id="MCQ8186641.1"/>
    </source>
</evidence>
<reference evidence="1" key="1">
    <citation type="submission" date="2022-07" db="EMBL/GenBank/DDBJ databases">
        <title>Parvularcula maris sp. nov., an algicidal bacterium isolated from seawater.</title>
        <authorList>
            <person name="Li F."/>
        </authorList>
    </citation>
    <scope>NUCLEOTIDE SEQUENCE</scope>
    <source>
        <strain evidence="1">BGMRC 0090</strain>
    </source>
</reference>
<name>A0A9X2LBU0_9PROT</name>